<dbReference type="InterPro" id="IPR023780">
    <property type="entry name" value="Chromo_domain"/>
</dbReference>
<feature type="compositionally biased region" description="Low complexity" evidence="6">
    <location>
        <begin position="414"/>
        <end position="428"/>
    </location>
</feature>
<dbReference type="GO" id="GO:0000785">
    <property type="term" value="C:chromatin"/>
    <property type="evidence" value="ECO:0007669"/>
    <property type="project" value="TreeGrafter"/>
</dbReference>
<dbReference type="GO" id="GO:0003682">
    <property type="term" value="F:chromatin binding"/>
    <property type="evidence" value="ECO:0007669"/>
    <property type="project" value="TreeGrafter"/>
</dbReference>
<dbReference type="Gene3D" id="2.40.50.40">
    <property type="match status" value="1"/>
</dbReference>
<proteinExistence type="evidence at transcript level"/>
<dbReference type="SMART" id="SM00298">
    <property type="entry name" value="CHROMO"/>
    <property type="match status" value="1"/>
</dbReference>
<feature type="region of interest" description="Disordered" evidence="6">
    <location>
        <begin position="366"/>
        <end position="385"/>
    </location>
</feature>
<name>A0A1E1XIQ7_9ACAR</name>
<evidence type="ECO:0000256" key="5">
    <source>
        <dbReference type="ARBA" id="ARBA00023242"/>
    </source>
</evidence>
<evidence type="ECO:0000256" key="2">
    <source>
        <dbReference type="ARBA" id="ARBA00022491"/>
    </source>
</evidence>
<evidence type="ECO:0000256" key="1">
    <source>
        <dbReference type="ARBA" id="ARBA00004123"/>
    </source>
</evidence>
<reference evidence="8" key="1">
    <citation type="journal article" date="2017" name="Front. Cell. Infect. Microbiol.">
        <title>The Distinct Transcriptional Response of the Midgut of Amblyomma sculptum and Amblyomma aureolatum Ticks to Rickettsia rickettsii Correlates to Their Differences in Susceptibility to Infection.</title>
        <authorList>
            <person name="Martins L.A."/>
            <person name="Galletti M.F.B.M."/>
            <person name="Ribeiro J.M."/>
            <person name="Fujita A."/>
            <person name="Costa F.B."/>
            <person name="Labruna M.B."/>
            <person name="Daffre S."/>
            <person name="Fogaca A.C."/>
        </authorList>
    </citation>
    <scope>NUCLEOTIDE SEQUENCE</scope>
</reference>
<feature type="compositionally biased region" description="Basic and acidic residues" evidence="6">
    <location>
        <begin position="85"/>
        <end position="98"/>
    </location>
</feature>
<dbReference type="PANTHER" id="PTHR46389">
    <property type="entry name" value="POLYCOMB GROUP PROTEIN PC"/>
    <property type="match status" value="1"/>
</dbReference>
<protein>
    <recommendedName>
        <fullName evidence="7">Chromo domain-containing protein</fullName>
    </recommendedName>
</protein>
<evidence type="ECO:0000313" key="8">
    <source>
        <dbReference type="EMBL" id="JAT98891.1"/>
    </source>
</evidence>
<dbReference type="GO" id="GO:0000122">
    <property type="term" value="P:negative regulation of transcription by RNA polymerase II"/>
    <property type="evidence" value="ECO:0007669"/>
    <property type="project" value="TreeGrafter"/>
</dbReference>
<keyword evidence="2" id="KW-0678">Repressor</keyword>
<dbReference type="EMBL" id="GFAC01000297">
    <property type="protein sequence ID" value="JAT98891.1"/>
    <property type="molecule type" value="mRNA"/>
</dbReference>
<dbReference type="PANTHER" id="PTHR46389:SF3">
    <property type="entry name" value="POLYCOMB GROUP PROTEIN PC"/>
    <property type="match status" value="1"/>
</dbReference>
<feature type="compositionally biased region" description="Polar residues" evidence="6">
    <location>
        <begin position="282"/>
        <end position="299"/>
    </location>
</feature>
<dbReference type="SUPFAM" id="SSF54160">
    <property type="entry name" value="Chromo domain-like"/>
    <property type="match status" value="1"/>
</dbReference>
<comment type="subcellular location">
    <subcellularLocation>
        <location evidence="1">Nucleus</location>
    </subcellularLocation>
</comment>
<feature type="compositionally biased region" description="Low complexity" evidence="6">
    <location>
        <begin position="530"/>
        <end position="543"/>
    </location>
</feature>
<dbReference type="InterPro" id="IPR016197">
    <property type="entry name" value="Chromo-like_dom_sf"/>
</dbReference>
<feature type="domain" description="Chromo" evidence="7">
    <location>
        <begin position="11"/>
        <end position="69"/>
    </location>
</feature>
<dbReference type="FunFam" id="2.40.50.40:FF:000006">
    <property type="entry name" value="Chromobox protein homolog 7"/>
    <property type="match status" value="1"/>
</dbReference>
<dbReference type="Pfam" id="PF00385">
    <property type="entry name" value="Chromo"/>
    <property type="match status" value="1"/>
</dbReference>
<evidence type="ECO:0000256" key="3">
    <source>
        <dbReference type="ARBA" id="ARBA00023015"/>
    </source>
</evidence>
<evidence type="ECO:0000256" key="4">
    <source>
        <dbReference type="ARBA" id="ARBA00023163"/>
    </source>
</evidence>
<evidence type="ECO:0000259" key="7">
    <source>
        <dbReference type="PROSITE" id="PS50013"/>
    </source>
</evidence>
<evidence type="ECO:0000256" key="6">
    <source>
        <dbReference type="SAM" id="MobiDB-lite"/>
    </source>
</evidence>
<keyword evidence="3" id="KW-0805">Transcription regulation</keyword>
<dbReference type="Pfam" id="PF17218">
    <property type="entry name" value="CBX7_C"/>
    <property type="match status" value="1"/>
</dbReference>
<feature type="compositionally biased region" description="Low complexity" evidence="6">
    <location>
        <begin position="459"/>
        <end position="482"/>
    </location>
</feature>
<accession>A0A1E1XIQ7</accession>
<keyword evidence="5" id="KW-0539">Nucleus</keyword>
<feature type="compositionally biased region" description="Pro residues" evidence="6">
    <location>
        <begin position="124"/>
        <end position="135"/>
    </location>
</feature>
<dbReference type="CDD" id="cd18627">
    <property type="entry name" value="CD_polycomb_like"/>
    <property type="match status" value="1"/>
</dbReference>
<organism evidence="8">
    <name type="scientific">Amblyomma aureolatum</name>
    <dbReference type="NCBI Taxonomy" id="187763"/>
    <lineage>
        <taxon>Eukaryota</taxon>
        <taxon>Metazoa</taxon>
        <taxon>Ecdysozoa</taxon>
        <taxon>Arthropoda</taxon>
        <taxon>Chelicerata</taxon>
        <taxon>Arachnida</taxon>
        <taxon>Acari</taxon>
        <taxon>Parasitiformes</taxon>
        <taxon>Ixodida</taxon>
        <taxon>Ixodoidea</taxon>
        <taxon>Ixodidae</taxon>
        <taxon>Amblyomminae</taxon>
        <taxon>Amblyomma</taxon>
    </lineage>
</organism>
<dbReference type="PROSITE" id="PS50013">
    <property type="entry name" value="CHROMO_2"/>
    <property type="match status" value="1"/>
</dbReference>
<dbReference type="InterPro" id="IPR017984">
    <property type="entry name" value="Chromo_dom_subgr"/>
</dbReference>
<feature type="compositionally biased region" description="Basic and acidic residues" evidence="6">
    <location>
        <begin position="203"/>
        <end position="212"/>
    </location>
</feature>
<dbReference type="InterPro" id="IPR052458">
    <property type="entry name" value="PcG_PRC1-like_component"/>
</dbReference>
<feature type="region of interest" description="Disordered" evidence="6">
    <location>
        <begin position="411"/>
        <end position="501"/>
    </location>
</feature>
<dbReference type="InterPro" id="IPR000953">
    <property type="entry name" value="Chromo/chromo_shadow_dom"/>
</dbReference>
<dbReference type="PROSITE" id="PS00598">
    <property type="entry name" value="CHROMO_1"/>
    <property type="match status" value="1"/>
</dbReference>
<feature type="compositionally biased region" description="Polar residues" evidence="6">
    <location>
        <begin position="109"/>
        <end position="121"/>
    </location>
</feature>
<feature type="region of interest" description="Disordered" evidence="6">
    <location>
        <begin position="57"/>
        <end position="334"/>
    </location>
</feature>
<keyword evidence="4" id="KW-0804">Transcription</keyword>
<dbReference type="InterPro" id="IPR033773">
    <property type="entry name" value="CBX7_C"/>
</dbReference>
<dbReference type="AlphaFoldDB" id="A0A1E1XIQ7"/>
<dbReference type="GO" id="GO:0035102">
    <property type="term" value="C:PRC1 complex"/>
    <property type="evidence" value="ECO:0007669"/>
    <property type="project" value="TreeGrafter"/>
</dbReference>
<feature type="region of interest" description="Disordered" evidence="6">
    <location>
        <begin position="513"/>
        <end position="543"/>
    </location>
</feature>
<dbReference type="PRINTS" id="PR00504">
    <property type="entry name" value="CHROMODOMAIN"/>
</dbReference>
<feature type="compositionally biased region" description="Low complexity" evidence="6">
    <location>
        <begin position="151"/>
        <end position="176"/>
    </location>
</feature>
<sequence length="602" mass="63134">MELSSVGERVFAAENIQKKRIRRGRVEYLVKWRGWSHKYNTWEPEENILDGRLLEAFESSQKDSGPGKRGQKSKKERSHSTSEQQDFRHDSSKAKSEDDTSNDAPATPHGNSSSTETNSAMSPPHSPPPTLSPAPPEDKESSTATAVSRLSTSPSASSQQPTAQQTPAATSKPQPADAKEPSAKSKPAGQTSSPPKGLQSAKSHKEQDEKAKLVTAAASIEVISNPTLPEKDPEPVPAPVLKPNQAADVGISCSPPVLESSKKPDTAGSVSTKRKFDARPPHTTSSPQQIQVPATTQLHQPPPSKMPRLTRPTDVSPVATTVPRPPPVAATSMASPFMNGSAPVARAPLVRPPIAFKPISPRLAVSVSQQPHAVHHSHPPASHLAVPPVAARLGTGQLGPATVARISRPPTHLATSAAPPTTTSAPSSQVTANSAGPNPSPTAATIVPISSPAPPTPAHPAAGQAPPQHNGPAPTVTPVVVPNGRESAAPHHGGGNDRENVCKPAVSAVSQGKALHSHNGQAASPPTLLPPKETSAEPATAEPEYSPMAIIPDFWQKQSPVVDQVLITDVTANLVTVTVRECRTQAGFFRDRSNEQAPKDIK</sequence>
<dbReference type="InterPro" id="IPR023779">
    <property type="entry name" value="Chromodomain_CS"/>
</dbReference>